<evidence type="ECO:0000313" key="3">
    <source>
        <dbReference type="EMBL" id="CCC90159.1"/>
    </source>
</evidence>
<protein>
    <submittedName>
        <fullName evidence="3">Uncharacterized protein</fullName>
    </submittedName>
</protein>
<feature type="compositionally biased region" description="Basic and acidic residues" evidence="2">
    <location>
        <begin position="242"/>
        <end position="252"/>
    </location>
</feature>
<feature type="region of interest" description="Disordered" evidence="2">
    <location>
        <begin position="222"/>
        <end position="252"/>
    </location>
</feature>
<organism evidence="3">
    <name type="scientific">Trypanosoma congolense (strain IL3000)</name>
    <dbReference type="NCBI Taxonomy" id="1068625"/>
    <lineage>
        <taxon>Eukaryota</taxon>
        <taxon>Discoba</taxon>
        <taxon>Euglenozoa</taxon>
        <taxon>Kinetoplastea</taxon>
        <taxon>Metakinetoplastina</taxon>
        <taxon>Trypanosomatida</taxon>
        <taxon>Trypanosomatidae</taxon>
        <taxon>Trypanosoma</taxon>
        <taxon>Nannomonas</taxon>
    </lineage>
</organism>
<evidence type="ECO:0000256" key="1">
    <source>
        <dbReference type="SAM" id="Coils"/>
    </source>
</evidence>
<reference evidence="3" key="1">
    <citation type="journal article" date="2012" name="Proc. Natl. Acad. Sci. U.S.A.">
        <title>Antigenic diversity is generated by distinct evolutionary mechanisms in African trypanosome species.</title>
        <authorList>
            <person name="Jackson A.P."/>
            <person name="Berry A."/>
            <person name="Aslett M."/>
            <person name="Allison H.C."/>
            <person name="Burton P."/>
            <person name="Vavrova-Anderson J."/>
            <person name="Brown R."/>
            <person name="Browne H."/>
            <person name="Corton N."/>
            <person name="Hauser H."/>
            <person name="Gamble J."/>
            <person name="Gilderthorp R."/>
            <person name="Marcello L."/>
            <person name="McQuillan J."/>
            <person name="Otto T.D."/>
            <person name="Quail M.A."/>
            <person name="Sanders M.J."/>
            <person name="van Tonder A."/>
            <person name="Ginger M.L."/>
            <person name="Field M.C."/>
            <person name="Barry J.D."/>
            <person name="Hertz-Fowler C."/>
            <person name="Berriman M."/>
        </authorList>
    </citation>
    <scope>NUCLEOTIDE SEQUENCE</scope>
    <source>
        <strain evidence="3">IL3000</strain>
    </source>
</reference>
<keyword evidence="1" id="KW-0175">Coiled coil</keyword>
<accession>G0ULA4</accession>
<evidence type="ECO:0000256" key="2">
    <source>
        <dbReference type="SAM" id="MobiDB-lite"/>
    </source>
</evidence>
<feature type="coiled-coil region" evidence="1">
    <location>
        <begin position="313"/>
        <end position="361"/>
    </location>
</feature>
<dbReference type="EMBL" id="HE575317">
    <property type="protein sequence ID" value="CCC90159.1"/>
    <property type="molecule type" value="Genomic_DNA"/>
</dbReference>
<sequence length="1640" mass="182841">MHQTHPILSSQPCRSVGGKFEIARQATGSDAARKSLKTNRSDDTFMMQVPCPLGTGSDAPVSAQKSTWKAKTSIGHSTTSLVDNTVIDPLHALHLCIRHFLNRPDVYGSDIRALLDRELMYVMRVKASESALLSPATIPVCSVALPPITNSAHDTNKSGTAFLGKCSNWVVAPRSVDAAVNFGAAFGSEGMFGLGGVNLTEGSSGLFSLLERNKKLLTINEQQQSLESGEDKSSPVFSNAPHDFEEKNNINESQRLRERFRVHFSSPDTQRNSEHGSAGAPKLLIDGAGYEISFLRSQLHQVEAAYNAKCIRLHELQQECVRYMTDHEAAESQVRQQNTKINELTQQLENAARELQMWKTRASEITLHDKGTTGRGPAETTHRVQATQFLELKRDYTHMSQLWRETEKSLQETRRLLESAEKETRVSHRYLSDAFFFIEKLERRIKRRDIFIEKQRRWHTSMQEKYEKILWCLNETQILKGAHSYVDYLLSEDDVWSMFLFVRLQSRLTSFSHIEEASNNANVPLYFRRTPMGGKFLEPYSPELVHRLVVEGPRENINDDPLSKMSFPFTVPHWRGPHAIGYTSAAINANTPGASWSGSDDLRNESCRRTVHLLTLASAVLPMQLATTPSDAVVMDEDIPNSGRFDQTTIRFLLYQFWEERLTQYKRELDVHLQEHIKASHKKCALGVQSCMGMENEVDGNGSAAPFPGFLTALVDYVHRIHPPKIQRGDEDAIPRSNKTVYVRSVISKVEGAPPSARTCFPYFFQREDNGQEVAVSLSPQAREMLFAFYYYAEEYKDSDSDLRLFYLVAHQQLPELVAINFYASIEALRIECDELIRQKLCGTQQRGGIHGESVGQANDMSADGGGFSLLDSPAEALLKASAMVDAAPLIEEGTTLECDSDGEGYGVVLPGLVEENQGEEDKGAWHETGPSPLTKLKHNISLYLHKCKEEGSCDGDTVVPSNVLKPEDEDATEAVVSIPKAWAELDQKLQQLLAPHSSLLTAFKKRRNQRPQEDYQSRRRRLQGCVSSFSCTRYLIPVDSFMQLLHKHCFSTYALSCSGSARSSLLDSIFHPTGGVDSYDVDPLTRVGQLPPSENHIRRLRFAIALDQPSSLVRYSDLFNINPQLGVPTHFYDEYLKLTINTYLEQQEAYMNIILGSCISQTNRGTTAALVDAAGSLPFPALRLGFDTVFKELSLGPKDSNSLSKHFLGYCDLLRNDEDIRKEQFTDAPLLLGGQLQPQDDFDHLSAILRDEEWSVQHEAASCPLLLLSYAARMVYIVWGLTFSLESRRAILGLPEAARNFVSRGMALERSQLCERDPKSEDVVSVPVDDLDAQFRAEVDEAYQEAVNRVRMGCGQQNDLRRLLSATRSNSTPSPITNLPGQLGGACESPSQLPLHQGNLLRKKSFGPFLDISQLFALFGGRQRQGWMELQAESIAACSRRSSRCHKRASSRQSPSEVFSPSQHLHFSTGMSLLRFLSTRKPYKGRSDRRKSAKGQKALQDAFSGILWSSSSYENTMVHYQEALENLIASSSGKKISLRCLIRHASTSEFTKSPSDAYNLRDAEQQSSAAVPGGLPPPGSAMSVSTCLSDGQPGARFETGVLSPSEDFSASPPTEFSVFGSCTPMVQKLHVASAVLSML</sequence>
<dbReference type="VEuPathDB" id="TriTrypDB:TcIL3000_4_2500"/>
<proteinExistence type="predicted"/>
<gene>
    <name evidence="3" type="ORF">TCIL3000_4_2500</name>
</gene>
<name>G0ULA4_TRYCI</name>
<feature type="region of interest" description="Disordered" evidence="2">
    <location>
        <begin position="1564"/>
        <end position="1589"/>
    </location>
</feature>